<sequence>MPREWAALTVEKQRADPDSTLSFFRRALQLRREHDQFDGSQIDWLPATGDALVFRRRGGGLVCALNAGRHPTTLPPGELLMASGPLVDGQLPPDTAAWLV</sequence>
<organism evidence="1 2">
    <name type="scientific">Mycobacterium kansasii</name>
    <dbReference type="NCBI Taxonomy" id="1768"/>
    <lineage>
        <taxon>Bacteria</taxon>
        <taxon>Bacillati</taxon>
        <taxon>Actinomycetota</taxon>
        <taxon>Actinomycetes</taxon>
        <taxon>Mycobacteriales</taxon>
        <taxon>Mycobacteriaceae</taxon>
        <taxon>Mycobacterium</taxon>
    </lineage>
</organism>
<evidence type="ECO:0000313" key="1">
    <source>
        <dbReference type="EMBL" id="BCI86849.1"/>
    </source>
</evidence>
<gene>
    <name evidence="1" type="ORF">NIIDMKKI_20550</name>
</gene>
<protein>
    <submittedName>
        <fullName evidence="1">Uncharacterized protein</fullName>
    </submittedName>
</protein>
<reference evidence="1 2" key="1">
    <citation type="submission" date="2020-07" db="EMBL/GenBank/DDBJ databases">
        <title>Mycobacterium kansasii (former subtype) with zoonotic potential isolated from diseased indoor pet cat, Japan.</title>
        <authorList>
            <person name="Fukano H."/>
            <person name="Terazono T."/>
            <person name="Hoshino Y."/>
        </authorList>
    </citation>
    <scope>NUCLEOTIDE SEQUENCE [LARGE SCALE GENOMIC DNA]</scope>
    <source>
        <strain evidence="1 2">Kuro-I</strain>
    </source>
</reference>
<keyword evidence="2" id="KW-1185">Reference proteome</keyword>
<dbReference type="Gene3D" id="3.20.20.80">
    <property type="entry name" value="Glycosidases"/>
    <property type="match status" value="1"/>
</dbReference>
<dbReference type="Proteomes" id="UP000516380">
    <property type="component" value="Chromosome"/>
</dbReference>
<dbReference type="EMBL" id="AP023343">
    <property type="protein sequence ID" value="BCI86849.1"/>
    <property type="molecule type" value="Genomic_DNA"/>
</dbReference>
<accession>A0A7G1IBD4</accession>
<dbReference type="GO" id="GO:0016798">
    <property type="term" value="F:hydrolase activity, acting on glycosyl bonds"/>
    <property type="evidence" value="ECO:0007669"/>
    <property type="project" value="UniProtKB-KW"/>
</dbReference>
<evidence type="ECO:0000313" key="2">
    <source>
        <dbReference type="Proteomes" id="UP000516380"/>
    </source>
</evidence>
<dbReference type="AlphaFoldDB" id="A0A7G1IBD4"/>
<proteinExistence type="predicted"/>
<name>A0A7G1IBD4_MYCKA</name>